<accession>A0A1Q8T9H0</accession>
<organism evidence="2 3">
    <name type="scientific">Chromohalobacter japonicus</name>
    <dbReference type="NCBI Taxonomy" id="223900"/>
    <lineage>
        <taxon>Bacteria</taxon>
        <taxon>Pseudomonadati</taxon>
        <taxon>Pseudomonadota</taxon>
        <taxon>Gammaproteobacteria</taxon>
        <taxon>Oceanospirillales</taxon>
        <taxon>Halomonadaceae</taxon>
        <taxon>Chromohalobacter</taxon>
    </lineage>
</organism>
<feature type="transmembrane region" description="Helical" evidence="1">
    <location>
        <begin position="12"/>
        <end position="34"/>
    </location>
</feature>
<evidence type="ECO:0000313" key="2">
    <source>
        <dbReference type="EMBL" id="OLO10334.1"/>
    </source>
</evidence>
<feature type="transmembrane region" description="Helical" evidence="1">
    <location>
        <begin position="54"/>
        <end position="71"/>
    </location>
</feature>
<name>A0A1Q8T9H0_9GAMM</name>
<feature type="transmembrane region" description="Helical" evidence="1">
    <location>
        <begin position="189"/>
        <end position="206"/>
    </location>
</feature>
<keyword evidence="3" id="KW-1185">Reference proteome</keyword>
<proteinExistence type="predicted"/>
<dbReference type="STRING" id="223900.GCA_000821045_02946"/>
<keyword evidence="1" id="KW-1133">Transmembrane helix</keyword>
<feature type="transmembrane region" description="Helical" evidence="1">
    <location>
        <begin position="76"/>
        <end position="93"/>
    </location>
</feature>
<sequence>MMHSSLPPETTLGFKAICLRALCYILIVAGIMQLVMLDAQSGVDRFSETSLTELTQSTLLLLSSLLMVYIYRRPDAIPHVSLLLGAFLFASFVRENDAWLDSYVFDGAWQVIVTLIVLPTLFVVIRHRHAFAEEFKSISNSLGFGMFAAGFLTTYVFSRLYGRSEFWEAMLGDHFQRVIKDAAEEVAELAGYMLLFFACIELVLLVRRRFRHHG</sequence>
<dbReference type="Proteomes" id="UP000186806">
    <property type="component" value="Unassembled WGS sequence"/>
</dbReference>
<dbReference type="AlphaFoldDB" id="A0A1Q8T9H0"/>
<dbReference type="EMBL" id="MSDQ01000039">
    <property type="protein sequence ID" value="OLO10334.1"/>
    <property type="molecule type" value="Genomic_DNA"/>
</dbReference>
<gene>
    <name evidence="2" type="ORF">BTW10_15310</name>
</gene>
<keyword evidence="1" id="KW-0812">Transmembrane</keyword>
<feature type="transmembrane region" description="Helical" evidence="1">
    <location>
        <begin position="108"/>
        <end position="125"/>
    </location>
</feature>
<reference evidence="2 3" key="1">
    <citation type="submission" date="2016-12" db="EMBL/GenBank/DDBJ databases">
        <title>Draft genome sequences of strains Salinicola socius SMB35, Salinicola sp. MH3R3-1 and Chromohalobacter sp. SMB17 from the Verkhnekamsk potash mining region of Russia.</title>
        <authorList>
            <person name="Mavrodi D.V."/>
            <person name="Olsson B.E."/>
            <person name="Korsakova E.S."/>
            <person name="Pyankova A."/>
            <person name="Mavrodi O.V."/>
            <person name="Plotnikova E.G."/>
        </authorList>
    </citation>
    <scope>NUCLEOTIDE SEQUENCE [LARGE SCALE GENOMIC DNA]</scope>
    <source>
        <strain evidence="2 3">SMB17</strain>
    </source>
</reference>
<feature type="transmembrane region" description="Helical" evidence="1">
    <location>
        <begin position="137"/>
        <end position="157"/>
    </location>
</feature>
<evidence type="ECO:0000256" key="1">
    <source>
        <dbReference type="SAM" id="Phobius"/>
    </source>
</evidence>
<keyword evidence="1" id="KW-0472">Membrane</keyword>
<comment type="caution">
    <text evidence="2">The sequence shown here is derived from an EMBL/GenBank/DDBJ whole genome shotgun (WGS) entry which is preliminary data.</text>
</comment>
<dbReference type="RefSeq" id="WP_075370221.1">
    <property type="nucleotide sequence ID" value="NZ_MSDQ01000039.1"/>
</dbReference>
<protein>
    <submittedName>
        <fullName evidence="2">Uncharacterized protein</fullName>
    </submittedName>
</protein>
<evidence type="ECO:0000313" key="3">
    <source>
        <dbReference type="Proteomes" id="UP000186806"/>
    </source>
</evidence>